<gene>
    <name evidence="3" type="ORF">Vbra_20016</name>
</gene>
<evidence type="ECO:0000313" key="3">
    <source>
        <dbReference type="EMBL" id="CEL91813.1"/>
    </source>
</evidence>
<organism evidence="3 4">
    <name type="scientific">Vitrella brassicaformis (strain CCMP3155)</name>
    <dbReference type="NCBI Taxonomy" id="1169540"/>
    <lineage>
        <taxon>Eukaryota</taxon>
        <taxon>Sar</taxon>
        <taxon>Alveolata</taxon>
        <taxon>Colpodellida</taxon>
        <taxon>Vitrellaceae</taxon>
        <taxon>Vitrella</taxon>
    </lineage>
</organism>
<feature type="compositionally biased region" description="Low complexity" evidence="1">
    <location>
        <begin position="646"/>
        <end position="657"/>
    </location>
</feature>
<feature type="region of interest" description="Disordered" evidence="1">
    <location>
        <begin position="529"/>
        <end position="657"/>
    </location>
</feature>
<feature type="transmembrane region" description="Helical" evidence="2">
    <location>
        <begin position="442"/>
        <end position="464"/>
    </location>
</feature>
<dbReference type="VEuPathDB" id="CryptoDB:Vbra_20016"/>
<evidence type="ECO:0000256" key="2">
    <source>
        <dbReference type="SAM" id="Phobius"/>
    </source>
</evidence>
<feature type="transmembrane region" description="Helical" evidence="2">
    <location>
        <begin position="844"/>
        <end position="869"/>
    </location>
</feature>
<feature type="transmembrane region" description="Helical" evidence="2">
    <location>
        <begin position="291"/>
        <end position="311"/>
    </location>
</feature>
<name>A0A0G4E9B1_VITBC</name>
<dbReference type="Proteomes" id="UP000041254">
    <property type="component" value="Unassembled WGS sequence"/>
</dbReference>
<dbReference type="AlphaFoldDB" id="A0A0G4E9B1"/>
<proteinExistence type="predicted"/>
<feature type="transmembrane region" description="Helical" evidence="2">
    <location>
        <begin position="220"/>
        <end position="244"/>
    </location>
</feature>
<feature type="transmembrane region" description="Helical" evidence="2">
    <location>
        <begin position="256"/>
        <end position="279"/>
    </location>
</feature>
<feature type="region of interest" description="Disordered" evidence="1">
    <location>
        <begin position="28"/>
        <end position="82"/>
    </location>
</feature>
<dbReference type="InParanoid" id="A0A0G4E9B1"/>
<reference evidence="3 4" key="1">
    <citation type="submission" date="2014-11" db="EMBL/GenBank/DDBJ databases">
        <authorList>
            <person name="Zhu J."/>
            <person name="Qi W."/>
            <person name="Song R."/>
        </authorList>
    </citation>
    <scope>NUCLEOTIDE SEQUENCE [LARGE SCALE GENOMIC DNA]</scope>
</reference>
<evidence type="ECO:0000256" key="1">
    <source>
        <dbReference type="SAM" id="MobiDB-lite"/>
    </source>
</evidence>
<feature type="compositionally biased region" description="Low complexity" evidence="1">
    <location>
        <begin position="565"/>
        <end position="581"/>
    </location>
</feature>
<feature type="transmembrane region" description="Helical" evidence="2">
    <location>
        <begin position="400"/>
        <end position="422"/>
    </location>
</feature>
<keyword evidence="2" id="KW-0472">Membrane</keyword>
<sequence length="961" mass="107097">MAELLTTICVVPAEDSFAVPVEGIRLSASRHHPRRPTASGRALHGPRPGGIQPLRSAPSTEAPESTNSSDEGESEAADDPPSVLFNSEVLVSVTSAVSTMGVGWECSPDTKMPDAAEGLQRQQPVDMPVHERPQHLLPSVDGSLDDSPPLGLSRIDHTRAPPPALSPAPLPPLQNCPWTSSPSPKRTIPPTRRWWCQCCLPDAQDDFDWNECINRSGVTFLMLLAVTAVFAVMVAVMAVIIKTIVYFSTSLRFCDYYLMARIPMFFTMDGALLVWSVLLLPKGVLGTRRCILTYSLAVVVMLAAGFTLAKLPDDAALVYQNRWSVLVDVFFLIKAPIVAWIAAPKPRRPFKSWQPFLMVVLATFLSFCGIMAASFLYGYIRWWIEYDEDVDRIEWLGDRWLGSADQIMWLFVAYIVCLYVVLEAVEMIQRAIYRNVRVNVPLSVYGSNIFMYRTFSLALLRLFILRLPEFSTVAIASLLDSCFDLFWRVVWLCVYKRLRRLARRDGSLSIDDKRKDVFKGKAPLMIQHQNSASSSCSQMSPPPDPLAPTKTIADLPDEPDPPCLQEMQPHQQQRQQQQQQQDTEVIIPEEARCQPQVGSTSSSRQSRGRRKRRSRRWRDKSNKKNGVPRLHHEMVDPPSCGPCRPPTAASRSRSLSSPASCSLFGAIACCSAEVASHPPTPRQIYPIFRPSPPPMQSPCPPDLPRPDVHPGDPFPCEGESPRDEPNDTNTGHEGPGSRVYWEDGWEGEGMASEDYGREGGLDMAILTLGPSISQQPSRDGAAAVNRSESMTTVTGDTLYGRSMDLWRFATSGCRFWRMSSDPRKWERAVDVFVLDVHVGLLSEFAAIVIPGVMQTILGSFTPALFPGLIQLGRTECPPKQALAALLVQLTIEIFTACATLVIYDRGGFPVKWRRCLDQPWKFYGSLCVWVCFIFFWILWASGDIVAQNSTNSMPSWMAGRD</sequence>
<evidence type="ECO:0000313" key="4">
    <source>
        <dbReference type="Proteomes" id="UP000041254"/>
    </source>
</evidence>
<protein>
    <submittedName>
        <fullName evidence="3">Uncharacterized protein</fullName>
    </submittedName>
</protein>
<feature type="compositionally biased region" description="Polar residues" evidence="1">
    <location>
        <begin position="57"/>
        <end position="69"/>
    </location>
</feature>
<feature type="transmembrane region" description="Helical" evidence="2">
    <location>
        <begin position="881"/>
        <end position="902"/>
    </location>
</feature>
<feature type="compositionally biased region" description="Basic residues" evidence="1">
    <location>
        <begin position="606"/>
        <end position="623"/>
    </location>
</feature>
<keyword evidence="2" id="KW-0812">Transmembrane</keyword>
<feature type="transmembrane region" description="Helical" evidence="2">
    <location>
        <begin position="470"/>
        <end position="494"/>
    </location>
</feature>
<feature type="transmembrane region" description="Helical" evidence="2">
    <location>
        <begin position="355"/>
        <end position="380"/>
    </location>
</feature>
<keyword evidence="4" id="KW-1185">Reference proteome</keyword>
<feature type="transmembrane region" description="Helical" evidence="2">
    <location>
        <begin position="922"/>
        <end position="939"/>
    </location>
</feature>
<feature type="compositionally biased region" description="Pro residues" evidence="1">
    <location>
        <begin position="689"/>
        <end position="703"/>
    </location>
</feature>
<keyword evidence="2" id="KW-1133">Transmembrane helix</keyword>
<feature type="region of interest" description="Disordered" evidence="1">
    <location>
        <begin position="683"/>
        <end position="743"/>
    </location>
</feature>
<feature type="transmembrane region" description="Helical" evidence="2">
    <location>
        <begin position="323"/>
        <end position="343"/>
    </location>
</feature>
<dbReference type="EMBL" id="CDMY01000022">
    <property type="protein sequence ID" value="CEL91813.1"/>
    <property type="molecule type" value="Genomic_DNA"/>
</dbReference>
<accession>A0A0G4E9B1</accession>